<evidence type="ECO:0000313" key="3">
    <source>
        <dbReference type="EMBL" id="GIQ82724.1"/>
    </source>
</evidence>
<keyword evidence="4" id="KW-1185">Reference proteome</keyword>
<feature type="compositionally biased region" description="Basic and acidic residues" evidence="1">
    <location>
        <begin position="446"/>
        <end position="463"/>
    </location>
</feature>
<feature type="non-terminal residue" evidence="3">
    <location>
        <position position="1"/>
    </location>
</feature>
<feature type="region of interest" description="Disordered" evidence="1">
    <location>
        <begin position="954"/>
        <end position="981"/>
    </location>
</feature>
<organism evidence="3 4">
    <name type="scientific">Kipferlia bialata</name>
    <dbReference type="NCBI Taxonomy" id="797122"/>
    <lineage>
        <taxon>Eukaryota</taxon>
        <taxon>Metamonada</taxon>
        <taxon>Carpediemonas-like organisms</taxon>
        <taxon>Kipferlia</taxon>
    </lineage>
</organism>
<feature type="region of interest" description="Disordered" evidence="1">
    <location>
        <begin position="446"/>
        <end position="519"/>
    </location>
</feature>
<evidence type="ECO:0000256" key="1">
    <source>
        <dbReference type="SAM" id="MobiDB-lite"/>
    </source>
</evidence>
<feature type="signal peptide" evidence="2">
    <location>
        <begin position="1"/>
        <end position="21"/>
    </location>
</feature>
<comment type="caution">
    <text evidence="3">The sequence shown here is derived from an EMBL/GenBank/DDBJ whole genome shotgun (WGS) entry which is preliminary data.</text>
</comment>
<accession>A0A9K3GG65</accession>
<dbReference type="PROSITE" id="PS51257">
    <property type="entry name" value="PROKAR_LIPOPROTEIN"/>
    <property type="match status" value="1"/>
</dbReference>
<protein>
    <submittedName>
        <fullName evidence="3">Uncharacterized protein</fullName>
    </submittedName>
</protein>
<feature type="compositionally biased region" description="Basic and acidic residues" evidence="1">
    <location>
        <begin position="409"/>
        <end position="423"/>
    </location>
</feature>
<feature type="compositionally biased region" description="Low complexity" evidence="1">
    <location>
        <begin position="465"/>
        <end position="480"/>
    </location>
</feature>
<feature type="compositionally biased region" description="Low complexity" evidence="1">
    <location>
        <begin position="509"/>
        <end position="519"/>
    </location>
</feature>
<gene>
    <name evidence="3" type="ORF">KIPB_003913</name>
</gene>
<evidence type="ECO:0000256" key="2">
    <source>
        <dbReference type="SAM" id="SignalP"/>
    </source>
</evidence>
<feature type="region of interest" description="Disordered" evidence="1">
    <location>
        <begin position="201"/>
        <end position="235"/>
    </location>
</feature>
<dbReference type="AlphaFoldDB" id="A0A9K3GG65"/>
<feature type="compositionally biased region" description="Basic and acidic residues" evidence="1">
    <location>
        <begin position="208"/>
        <end position="217"/>
    </location>
</feature>
<feature type="region of interest" description="Disordered" evidence="1">
    <location>
        <begin position="399"/>
        <end position="428"/>
    </location>
</feature>
<sequence>MRHWVCIYLVLLGLFAASASTFSCPNADVSFGLEPDTYICPTHATGGYEYQWLQPKSGPPGAAEYLLHIDIVYTYAYSFGLLSNPKVPQVLQNAFGQEDIYPVGTPHTDSPIPVSFSVDPSLDTVAVSMYMGCSGLTPSDMMLVPLLLSALMHTEVSHVTRQNRMRRVFRRTSEGIVRSASSLYSTYATGYHSSVSFPAPSSTSVCSKEAEGEKEAGGEGGKGGGTDAVCQAPPPSAHAGIGGPVVSITFTTPLESCAEAVSLFTGVLAGSVFSQSTVLAAAERESHRLSTLSNHGMGTTPPGTESEWSVGQQRVYLSAVSQLLSPNPSPAPTLYRDPLTLPQSGADLMHRLQRVLQQLVGRGEGGCPKRLYVSAPAVIEEGGLTQFASLLHTLNSTHATEGRAGNAEGGREGQRLGEKEHSRSKPTLCVCSDNNSWYTLTLETSVETREHTPSVTDGDRVTEDSVTSSSSTTVPSPSSEGEGEAGAGGDVRPQSDIETDTTPSVTEGASTPSASASASAPSSYEATLHSYRFALCVVVASLLSSPLSPLSPYLHSNTTLDAGCKVDAEGALCIECRVESGVSPADVIGAMHAYCLETQQEFRYRRSALVDRYSLMLRGAISHALSTLSDPMTQDHVTKAIFRDTVSVHTHPARATASGIPYSRHLVTSLLSVSPSDAAVALLALVGRLSCYEYDMHTGARSVAASLPYVLGHAAIAVSGPHLDDPSMIGSITEVLADISCTVYPPSGGGYLPVECAPSASVSHRVSVSGRAETPRVVLQEGRMGHQRWERQTELARVLRHTNRRNDALLFKLNQQIAARYASHGNQGLTDAETEAEAERERERQREAKKEAQRQRIAHLKRRLETLTKDTEEIKTQNAERRERLLVAQSQLDEYQYVASYRLGAPSSTRGLCHKLEVLYPRVMHYRRRYASHLVDAVLPLLSVIQISPLAPVPSAAVSTPGGREGERERGMSPLAPSHPVTGGVSGMGTAGIWMPGLATPLAMALPKEGAEAGDWFSQGAHSGVETDLAAWLCLHVLRVLCTYLGRPLSVTALSQGSLSTLVDLSTSVDTHMRRLSCNDDTTHYTQGHDAHGMEEGIRPHGTCNVCVPMETTGTPQQRRTSLVQAHALLRRAISSLALHSRVDLGQ</sequence>
<reference evidence="3 4" key="1">
    <citation type="journal article" date="2018" name="PLoS ONE">
        <title>The draft genome of Kipferlia bialata reveals reductive genome evolution in fornicate parasites.</title>
        <authorList>
            <person name="Tanifuji G."/>
            <person name="Takabayashi S."/>
            <person name="Kume K."/>
            <person name="Takagi M."/>
            <person name="Nakayama T."/>
            <person name="Kamikawa R."/>
            <person name="Inagaki Y."/>
            <person name="Hashimoto T."/>
        </authorList>
    </citation>
    <scope>NUCLEOTIDE SEQUENCE [LARGE SCALE GENOMIC DNA]</scope>
    <source>
        <strain evidence="3">NY0173</strain>
    </source>
</reference>
<keyword evidence="2" id="KW-0732">Signal</keyword>
<dbReference type="EMBL" id="BDIP01000792">
    <property type="protein sequence ID" value="GIQ82724.1"/>
    <property type="molecule type" value="Genomic_DNA"/>
</dbReference>
<name>A0A9K3GG65_9EUKA</name>
<proteinExistence type="predicted"/>
<dbReference type="Proteomes" id="UP000265618">
    <property type="component" value="Unassembled WGS sequence"/>
</dbReference>
<evidence type="ECO:0000313" key="4">
    <source>
        <dbReference type="Proteomes" id="UP000265618"/>
    </source>
</evidence>
<feature type="region of interest" description="Disordered" evidence="1">
    <location>
        <begin position="824"/>
        <end position="855"/>
    </location>
</feature>
<feature type="compositionally biased region" description="Basic and acidic residues" evidence="1">
    <location>
        <begin position="837"/>
        <end position="854"/>
    </location>
</feature>
<feature type="chain" id="PRO_5039889000" evidence="2">
    <location>
        <begin position="22"/>
        <end position="1147"/>
    </location>
</feature>